<feature type="compositionally biased region" description="Basic and acidic residues" evidence="1">
    <location>
        <begin position="294"/>
        <end position="310"/>
    </location>
</feature>
<dbReference type="InterPro" id="IPR016913">
    <property type="entry name" value="UCP029215"/>
</dbReference>
<protein>
    <submittedName>
        <fullName evidence="2">DUF2213 domain-containing protein</fullName>
    </submittedName>
</protein>
<dbReference type="Proteomes" id="UP000610611">
    <property type="component" value="Unassembled WGS sequence"/>
</dbReference>
<evidence type="ECO:0000313" key="3">
    <source>
        <dbReference type="Proteomes" id="UP000610611"/>
    </source>
</evidence>
<dbReference type="EMBL" id="WOWB01000001">
    <property type="protein sequence ID" value="NLV06443.1"/>
    <property type="molecule type" value="Genomic_DNA"/>
</dbReference>
<reference evidence="2" key="1">
    <citation type="submission" date="2019-12" db="EMBL/GenBank/DDBJ databases">
        <title>The whole-genome sequencing of Haloarcula japonica strain pws8.</title>
        <authorList>
            <person name="Verma D.K."/>
            <person name="Gopal K."/>
            <person name="Prasad E.S."/>
        </authorList>
    </citation>
    <scope>NUCLEOTIDE SEQUENCE</scope>
    <source>
        <strain evidence="2">Pws8</strain>
    </source>
</reference>
<proteinExistence type="predicted"/>
<dbReference type="Pfam" id="PF09979">
    <property type="entry name" value="DUF2213"/>
    <property type="match status" value="1"/>
</dbReference>
<evidence type="ECO:0000256" key="1">
    <source>
        <dbReference type="SAM" id="MobiDB-lite"/>
    </source>
</evidence>
<comment type="caution">
    <text evidence="2">The sequence shown here is derived from an EMBL/GenBank/DDBJ whole genome shotgun (WGS) entry which is preliminary data.</text>
</comment>
<dbReference type="AlphaFoldDB" id="A0A847TTE0"/>
<sequence length="310" mass="34128">MKSGQVYHFEDSAAVDFNPVTSDGTVLNDSSATVEPISVEDPRTEFFGTNEFHRFNATVARPIKQKYHLDTPDGTEVVLLKKPAEELRQSLWQIENCPWTVGHPPAKSITDLDEMRGFWKNPYYEDGQKATLYVPANDAEALQTVSETKSISIGFKASLELTDSHTADVDGYQRGLIFDHIASVKEGRCSVEDGCGIHTDSPGASGTPVAPSPRLNDSGKFALYADSGGCDCGDGANSALENGLEYLTVDAVRKKNDAVDSRLSELEREVSNLREKVAERRKRELNEMKSTPSDAERRDDGSFDLRKNTS</sequence>
<name>A0A847TTE0_9EURY</name>
<evidence type="ECO:0000313" key="2">
    <source>
        <dbReference type="EMBL" id="NLV06443.1"/>
    </source>
</evidence>
<dbReference type="RefSeq" id="WP_170083413.1">
    <property type="nucleotide sequence ID" value="NZ_WOWB01000001.1"/>
</dbReference>
<organism evidence="2 3">
    <name type="scientific">Haloarcula rubripromontorii</name>
    <dbReference type="NCBI Taxonomy" id="1705562"/>
    <lineage>
        <taxon>Archaea</taxon>
        <taxon>Methanobacteriati</taxon>
        <taxon>Methanobacteriota</taxon>
        <taxon>Stenosarchaea group</taxon>
        <taxon>Halobacteria</taxon>
        <taxon>Halobacteriales</taxon>
        <taxon>Haloarculaceae</taxon>
        <taxon>Haloarcula</taxon>
    </lineage>
</organism>
<accession>A0A847TTE0</accession>
<gene>
    <name evidence="2" type="ORF">GOC83_09915</name>
</gene>
<feature type="region of interest" description="Disordered" evidence="1">
    <location>
        <begin position="281"/>
        <end position="310"/>
    </location>
</feature>